<sequence>MSGNLASQQNLSRVLAGGTRAQEKIKTGKENKVPLLISSWGLGYERLRTRQNRDGIAGISKISELCSRKAKSSIASPKYITRMAEDQSGPTSSSASTLKRSFSPIDLKSSTPQGIIKELSDAYDVPEILVRSLFNMNGRNNQSNLNDREFIINLESEIIEFIVKPNVDSWKMTPLNSYYRLLTHKLAEYYNLGHILSNDGYSMVLFKINTSLVNADDETKKSAAFDDEGNIKPLDFRNIKFDPMEKLDRIRVSEIFDNYKSYFSSSLEREQEDERPVSGKSGKATKKNAKDEGYQNGSSGYNKNGNGHHLEDDKSFRKQGNRAVHGSMDGPNGFVDGDTDTRPRGNRKKYQHPPMPEYGYYHPFVPYNYPYGPPPQMMPQPVESAPINMRSTSPSNEQGHSPSPSSGMPPYSYIYAVPTPPETSIAPMPPSQVPAEGSPNSASSTPLSATASMPPVQMVPSYQYYYPPPHPGVYYQMGPGSNGGRYSNGRNKFPDNNNGYYRSSQNGEKKSHKKWSNGGDK</sequence>
<comment type="caution">
    <text evidence="3">The sequence shown here is derived from an EMBL/GenBank/DDBJ whole genome shotgun (WGS) entry which is preliminary data.</text>
</comment>
<reference evidence="3 4" key="1">
    <citation type="journal article" date="2021" name="G3 (Bethesda)">
        <title>Genomic diversity, chromosomal rearrangements, and interspecies hybridization in the ogataea polymorpha species complex.</title>
        <authorList>
            <person name="Hanson S.J."/>
            <person name="Cinneide E.O."/>
            <person name="Salzberg L.I."/>
            <person name="Wolfe K.H."/>
            <person name="McGowan J."/>
            <person name="Fitzpatrick D.A."/>
            <person name="Matlin K."/>
        </authorList>
    </citation>
    <scope>NUCLEOTIDE SEQUENCE [LARGE SCALE GENOMIC DNA]</scope>
    <source>
        <strain evidence="3">51-138</strain>
    </source>
</reference>
<evidence type="ECO:0000256" key="1">
    <source>
        <dbReference type="SAM" id="MobiDB-lite"/>
    </source>
</evidence>
<feature type="region of interest" description="Disordered" evidence="1">
    <location>
        <begin position="378"/>
        <end position="453"/>
    </location>
</feature>
<keyword evidence="4" id="KW-1185">Reference proteome</keyword>
<dbReference type="Proteomes" id="UP001197328">
    <property type="component" value="Unassembled WGS sequence"/>
</dbReference>
<feature type="compositionally biased region" description="Polar residues" evidence="1">
    <location>
        <begin position="494"/>
        <end position="506"/>
    </location>
</feature>
<dbReference type="SMART" id="SM00393">
    <property type="entry name" value="R3H"/>
    <property type="match status" value="1"/>
</dbReference>
<feature type="region of interest" description="Disordered" evidence="1">
    <location>
        <begin position="266"/>
        <end position="357"/>
    </location>
</feature>
<evidence type="ECO:0000313" key="4">
    <source>
        <dbReference type="Proteomes" id="UP001197328"/>
    </source>
</evidence>
<dbReference type="PROSITE" id="PS51061">
    <property type="entry name" value="R3H"/>
    <property type="match status" value="1"/>
</dbReference>
<protein>
    <recommendedName>
        <fullName evidence="2">R3H domain-containing protein</fullName>
    </recommendedName>
</protein>
<dbReference type="CDD" id="cd02642">
    <property type="entry name" value="R3H_encore_like"/>
    <property type="match status" value="1"/>
</dbReference>
<dbReference type="Pfam" id="PF01424">
    <property type="entry name" value="R3H"/>
    <property type="match status" value="1"/>
</dbReference>
<feature type="compositionally biased region" description="Low complexity" evidence="1">
    <location>
        <begin position="438"/>
        <end position="453"/>
    </location>
</feature>
<feature type="compositionally biased region" description="Low complexity" evidence="1">
    <location>
        <begin position="473"/>
        <end position="491"/>
    </location>
</feature>
<feature type="compositionally biased region" description="Low complexity" evidence="1">
    <location>
        <begin position="401"/>
        <end position="415"/>
    </location>
</feature>
<dbReference type="EMBL" id="JAHLVD010000012">
    <property type="protein sequence ID" value="KAG7846561.1"/>
    <property type="molecule type" value="Genomic_DNA"/>
</dbReference>
<organism evidence="3 4">
    <name type="scientific">Pichia angusta</name>
    <name type="common">Yeast</name>
    <name type="synonym">Hansenula polymorpha</name>
    <dbReference type="NCBI Taxonomy" id="870730"/>
    <lineage>
        <taxon>Eukaryota</taxon>
        <taxon>Fungi</taxon>
        <taxon>Dikarya</taxon>
        <taxon>Ascomycota</taxon>
        <taxon>Saccharomycotina</taxon>
        <taxon>Pichiomycetes</taxon>
        <taxon>Pichiales</taxon>
        <taxon>Pichiaceae</taxon>
        <taxon>Ogataea</taxon>
    </lineage>
</organism>
<feature type="compositionally biased region" description="Low complexity" evidence="1">
    <location>
        <begin position="294"/>
        <end position="307"/>
    </location>
</feature>
<accession>A0ABQ7RSK6</accession>
<feature type="compositionally biased region" description="Basic and acidic residues" evidence="1">
    <location>
        <begin position="267"/>
        <end position="277"/>
    </location>
</feature>
<evidence type="ECO:0000313" key="3">
    <source>
        <dbReference type="EMBL" id="KAG7846561.1"/>
    </source>
</evidence>
<gene>
    <name evidence="3" type="ORF">KL940_004159</name>
</gene>
<feature type="region of interest" description="Disordered" evidence="1">
    <location>
        <begin position="473"/>
        <end position="521"/>
    </location>
</feature>
<name>A0ABQ7RSK6_PICAN</name>
<evidence type="ECO:0000259" key="2">
    <source>
        <dbReference type="PROSITE" id="PS51061"/>
    </source>
</evidence>
<feature type="domain" description="R3H" evidence="2">
    <location>
        <begin position="148"/>
        <end position="211"/>
    </location>
</feature>
<dbReference type="Gene3D" id="3.30.1370.50">
    <property type="entry name" value="R3H-like domain"/>
    <property type="match status" value="1"/>
</dbReference>
<dbReference type="InterPro" id="IPR001374">
    <property type="entry name" value="R3H_dom"/>
</dbReference>
<dbReference type="SUPFAM" id="SSF82708">
    <property type="entry name" value="R3H domain"/>
    <property type="match status" value="1"/>
</dbReference>
<feature type="compositionally biased region" description="Polar residues" evidence="1">
    <location>
        <begin position="389"/>
        <end position="400"/>
    </location>
</feature>
<proteinExistence type="predicted"/>
<dbReference type="InterPro" id="IPR036867">
    <property type="entry name" value="R3H_dom_sf"/>
</dbReference>